<dbReference type="PIRSF" id="PIRSF001362">
    <property type="entry name" value="Isocit_lyase"/>
    <property type="match status" value="1"/>
</dbReference>
<evidence type="ECO:0000256" key="3">
    <source>
        <dbReference type="ARBA" id="ARBA00011881"/>
    </source>
</evidence>
<dbReference type="PANTHER" id="PTHR21631:SF3">
    <property type="entry name" value="BIFUNCTIONAL GLYOXYLATE CYCLE PROTEIN"/>
    <property type="match status" value="1"/>
</dbReference>
<reference evidence="7" key="1">
    <citation type="journal article" date="2021" name="Nat. Commun.">
        <title>Genetic determinants of endophytism in the Arabidopsis root mycobiome.</title>
        <authorList>
            <person name="Mesny F."/>
            <person name="Miyauchi S."/>
            <person name="Thiergart T."/>
            <person name="Pickel B."/>
            <person name="Atanasova L."/>
            <person name="Karlsson M."/>
            <person name="Huettel B."/>
            <person name="Barry K.W."/>
            <person name="Haridas S."/>
            <person name="Chen C."/>
            <person name="Bauer D."/>
            <person name="Andreopoulos W."/>
            <person name="Pangilinan J."/>
            <person name="LaButti K."/>
            <person name="Riley R."/>
            <person name="Lipzen A."/>
            <person name="Clum A."/>
            <person name="Drula E."/>
            <person name="Henrissat B."/>
            <person name="Kohler A."/>
            <person name="Grigoriev I.V."/>
            <person name="Martin F.M."/>
            <person name="Hacquard S."/>
        </authorList>
    </citation>
    <scope>NUCLEOTIDE SEQUENCE</scope>
    <source>
        <strain evidence="7">MPI-SDFR-AT-0068</strain>
    </source>
</reference>
<dbReference type="Gene3D" id="3.20.20.60">
    <property type="entry name" value="Phosphoenolpyruvate-binding domains"/>
    <property type="match status" value="1"/>
</dbReference>
<evidence type="ECO:0000256" key="2">
    <source>
        <dbReference type="ARBA" id="ARBA00005704"/>
    </source>
</evidence>
<dbReference type="PANTHER" id="PTHR21631">
    <property type="entry name" value="ISOCITRATE LYASE/MALATE SYNTHASE"/>
    <property type="match status" value="1"/>
</dbReference>
<evidence type="ECO:0000256" key="6">
    <source>
        <dbReference type="PIRSR" id="PIRSR001362-3"/>
    </source>
</evidence>
<comment type="similarity">
    <text evidence="2 5">Belongs to the isocitrate lyase/PEP mutase superfamily. Isocitrate lyase family.</text>
</comment>
<proteinExistence type="inferred from homology"/>
<gene>
    <name evidence="7" type="ORF">BKA59DRAFT_487549</name>
</gene>
<evidence type="ECO:0000313" key="8">
    <source>
        <dbReference type="Proteomes" id="UP000813427"/>
    </source>
</evidence>
<dbReference type="InterPro" id="IPR015813">
    <property type="entry name" value="Pyrv/PenolPyrv_kinase-like_dom"/>
</dbReference>
<keyword evidence="6" id="KW-0479">Metal-binding</keyword>
<evidence type="ECO:0000256" key="4">
    <source>
        <dbReference type="ARBA" id="ARBA00023239"/>
    </source>
</evidence>
<dbReference type="GO" id="GO:0046421">
    <property type="term" value="F:methylisocitrate lyase activity"/>
    <property type="evidence" value="ECO:0007669"/>
    <property type="project" value="UniProtKB-EC"/>
</dbReference>
<keyword evidence="8" id="KW-1185">Reference proteome</keyword>
<dbReference type="Gene3D" id="1.10.10.850">
    <property type="match status" value="1"/>
</dbReference>
<dbReference type="NCBIfam" id="TIGR01346">
    <property type="entry name" value="isocit_lyase"/>
    <property type="match status" value="1"/>
</dbReference>
<dbReference type="Pfam" id="PF00463">
    <property type="entry name" value="ICL"/>
    <property type="match status" value="1"/>
</dbReference>
<dbReference type="SUPFAM" id="SSF51621">
    <property type="entry name" value="Phosphoenolpyruvate/pyruvate domain"/>
    <property type="match status" value="1"/>
</dbReference>
<evidence type="ECO:0000256" key="1">
    <source>
        <dbReference type="ARBA" id="ARBA00001050"/>
    </source>
</evidence>
<evidence type="ECO:0000256" key="5">
    <source>
        <dbReference type="PIRNR" id="PIRNR001362"/>
    </source>
</evidence>
<dbReference type="GO" id="GO:0046872">
    <property type="term" value="F:metal ion binding"/>
    <property type="evidence" value="ECO:0007669"/>
    <property type="project" value="UniProtKB-KW"/>
</dbReference>
<keyword evidence="4 5" id="KW-0456">Lyase</keyword>
<dbReference type="OrthoDB" id="4078635at2759"/>
<dbReference type="EMBL" id="JAGPXF010000008">
    <property type="protein sequence ID" value="KAH7232993.1"/>
    <property type="molecule type" value="Genomic_DNA"/>
</dbReference>
<dbReference type="InterPro" id="IPR040442">
    <property type="entry name" value="Pyrv_kinase-like_dom_sf"/>
</dbReference>
<dbReference type="Proteomes" id="UP000813427">
    <property type="component" value="Unassembled WGS sequence"/>
</dbReference>
<evidence type="ECO:0000313" key="7">
    <source>
        <dbReference type="EMBL" id="KAH7232993.1"/>
    </source>
</evidence>
<sequence>MTAKWESIDDESAAFLSEVRQIEAWWQTDRQKHIERPYSAESIAALRNIGLKIEYPSSAQGLKLWHMLKEHNANGTYDLTFGTTDPLVAKEMAFSMKTVYVSGGLAGLAQANFPGDDHADYPADLVPSIVKRIFNTQLFQDQSQNQLRMKYSKEERKHLDCIDYMLPIVADADMGFGTLTGCMKLVRNFVESGVAMIHIDDLAMGLKKFTNGEGRTIVPTSEYLTRLTAVRMTFDIMGVDTLLLCRCDSHGAEFITSVSDPRDHPYVLGATKIISPFAEIINEAAKTGKPYSTVKAEWKAAAGLMTFDEAVQAMATDDEYKLYQGSVAGKIVALRERKALAERLLGQSVVFDWELPRTPLGQYMWQWSSQAVIDRCLVAAPLGDLSWSRQDKPNKKDMHEFHTAIRAVYPNRMFAFGFTGSYDFLKGGYSPVEIESFHSDIAKLGVVWQFQPVWAMQGPSVQTRQFADKFVKGGMSYYMREVAAPAIESMPRDSKGNLISRGGHLADAFFDVAAGRDIACSE</sequence>
<organism evidence="7 8">
    <name type="scientific">Fusarium tricinctum</name>
    <dbReference type="NCBI Taxonomy" id="61284"/>
    <lineage>
        <taxon>Eukaryota</taxon>
        <taxon>Fungi</taxon>
        <taxon>Dikarya</taxon>
        <taxon>Ascomycota</taxon>
        <taxon>Pezizomycotina</taxon>
        <taxon>Sordariomycetes</taxon>
        <taxon>Hypocreomycetidae</taxon>
        <taxon>Hypocreales</taxon>
        <taxon>Nectriaceae</taxon>
        <taxon>Fusarium</taxon>
        <taxon>Fusarium tricinctum species complex</taxon>
    </lineage>
</organism>
<comment type="caution">
    <text evidence="7">The sequence shown here is derived from an EMBL/GenBank/DDBJ whole genome shotgun (WGS) entry which is preliminary data.</text>
</comment>
<accession>A0A8K0RKL8</accession>
<feature type="binding site" evidence="6">
    <location>
        <position position="171"/>
    </location>
    <ligand>
        <name>Mg(2+)</name>
        <dbReference type="ChEBI" id="CHEBI:18420"/>
    </ligand>
</feature>
<dbReference type="AlphaFoldDB" id="A0A8K0RKL8"/>
<comment type="subunit">
    <text evidence="3">Homotetramer.</text>
</comment>
<protein>
    <recommendedName>
        <fullName evidence="5">Isocitrate lyase</fullName>
    </recommendedName>
</protein>
<dbReference type="GO" id="GO:0004451">
    <property type="term" value="F:isocitrate lyase activity"/>
    <property type="evidence" value="ECO:0007669"/>
    <property type="project" value="InterPro"/>
</dbReference>
<dbReference type="InterPro" id="IPR006254">
    <property type="entry name" value="Isocitrate_lyase"/>
</dbReference>
<dbReference type="GO" id="GO:0019752">
    <property type="term" value="P:carboxylic acid metabolic process"/>
    <property type="evidence" value="ECO:0007669"/>
    <property type="project" value="InterPro"/>
</dbReference>
<comment type="catalytic activity">
    <reaction evidence="1">
        <text>(2S,3R)-3-hydroxybutane-1,2,3-tricarboxylate = pyruvate + succinate</text>
        <dbReference type="Rhea" id="RHEA:16809"/>
        <dbReference type="ChEBI" id="CHEBI:15361"/>
        <dbReference type="ChEBI" id="CHEBI:30031"/>
        <dbReference type="ChEBI" id="CHEBI:57429"/>
        <dbReference type="EC" id="4.1.3.30"/>
    </reaction>
</comment>
<name>A0A8K0RKL8_9HYPO</name>
<keyword evidence="6" id="KW-0460">Magnesium</keyword>
<comment type="cofactor">
    <cofactor evidence="6">
        <name>Mg(2+)</name>
        <dbReference type="ChEBI" id="CHEBI:18420"/>
    </cofactor>
    <text evidence="6">Can also use Mn(2+) ion.</text>
</comment>